<dbReference type="RefSeq" id="XP_018022905.1">
    <property type="nucleotide sequence ID" value="XM_018167416.2"/>
</dbReference>
<accession>A0A8B7PAA0</accession>
<dbReference type="KEGG" id="hazt:108678919"/>
<gene>
    <name evidence="4" type="primary">LOC108678919</name>
</gene>
<feature type="compositionally biased region" description="Low complexity" evidence="1">
    <location>
        <begin position="1292"/>
        <end position="1305"/>
    </location>
</feature>
<organism evidence="3 4">
    <name type="scientific">Hyalella azteca</name>
    <name type="common">Amphipod</name>
    <dbReference type="NCBI Taxonomy" id="294128"/>
    <lineage>
        <taxon>Eukaryota</taxon>
        <taxon>Metazoa</taxon>
        <taxon>Ecdysozoa</taxon>
        <taxon>Arthropoda</taxon>
        <taxon>Crustacea</taxon>
        <taxon>Multicrustacea</taxon>
        <taxon>Malacostraca</taxon>
        <taxon>Eumalacostraca</taxon>
        <taxon>Peracarida</taxon>
        <taxon>Amphipoda</taxon>
        <taxon>Senticaudata</taxon>
        <taxon>Talitrida</taxon>
        <taxon>Talitroidea</taxon>
        <taxon>Hyalellidae</taxon>
        <taxon>Hyalella</taxon>
    </lineage>
</organism>
<feature type="compositionally biased region" description="Basic and acidic residues" evidence="1">
    <location>
        <begin position="972"/>
        <end position="983"/>
    </location>
</feature>
<feature type="compositionally biased region" description="Basic and acidic residues" evidence="1">
    <location>
        <begin position="249"/>
        <end position="258"/>
    </location>
</feature>
<evidence type="ECO:0000313" key="4">
    <source>
        <dbReference type="RefSeq" id="XP_018022905.1"/>
    </source>
</evidence>
<evidence type="ECO:0000313" key="3">
    <source>
        <dbReference type="Proteomes" id="UP000694843"/>
    </source>
</evidence>
<feature type="compositionally biased region" description="Polar residues" evidence="1">
    <location>
        <begin position="919"/>
        <end position="943"/>
    </location>
</feature>
<feature type="region of interest" description="Disordered" evidence="1">
    <location>
        <begin position="1195"/>
        <end position="1324"/>
    </location>
</feature>
<evidence type="ECO:0000256" key="1">
    <source>
        <dbReference type="SAM" id="MobiDB-lite"/>
    </source>
</evidence>
<name>A0A8B7PAA0_HYAAZ</name>
<feature type="compositionally biased region" description="Low complexity" evidence="1">
    <location>
        <begin position="380"/>
        <end position="394"/>
    </location>
</feature>
<feature type="compositionally biased region" description="Polar residues" evidence="1">
    <location>
        <begin position="1315"/>
        <end position="1324"/>
    </location>
</feature>
<feature type="region of interest" description="Disordered" evidence="1">
    <location>
        <begin position="809"/>
        <end position="828"/>
    </location>
</feature>
<feature type="compositionally biased region" description="Acidic residues" evidence="1">
    <location>
        <begin position="292"/>
        <end position="307"/>
    </location>
</feature>
<feature type="compositionally biased region" description="Polar residues" evidence="1">
    <location>
        <begin position="365"/>
        <end position="379"/>
    </location>
</feature>
<keyword evidence="2" id="KW-0732">Signal</keyword>
<feature type="compositionally biased region" description="Polar residues" evidence="1">
    <location>
        <begin position="485"/>
        <end position="495"/>
    </location>
</feature>
<dbReference type="Proteomes" id="UP000694843">
    <property type="component" value="Unplaced"/>
</dbReference>
<dbReference type="GeneID" id="108678919"/>
<feature type="region of interest" description="Disordered" evidence="1">
    <location>
        <begin position="858"/>
        <end position="997"/>
    </location>
</feature>
<feature type="compositionally biased region" description="Basic and acidic residues" evidence="1">
    <location>
        <begin position="120"/>
        <end position="130"/>
    </location>
</feature>
<feature type="compositionally biased region" description="Basic residues" evidence="1">
    <location>
        <begin position="457"/>
        <end position="467"/>
    </location>
</feature>
<feature type="region of interest" description="Disordered" evidence="1">
    <location>
        <begin position="520"/>
        <end position="550"/>
    </location>
</feature>
<feature type="compositionally biased region" description="Polar residues" evidence="1">
    <location>
        <begin position="1240"/>
        <end position="1265"/>
    </location>
</feature>
<feature type="region of interest" description="Disordered" evidence="1">
    <location>
        <begin position="406"/>
        <end position="428"/>
    </location>
</feature>
<feature type="signal peptide" evidence="2">
    <location>
        <begin position="1"/>
        <end position="18"/>
    </location>
</feature>
<dbReference type="OrthoDB" id="6377191at2759"/>
<proteinExistence type="predicted"/>
<protein>
    <submittedName>
        <fullName evidence="4">Uncharacterized protein LOC108678919</fullName>
    </submittedName>
</protein>
<feature type="region of interest" description="Disordered" evidence="1">
    <location>
        <begin position="455"/>
        <end position="501"/>
    </location>
</feature>
<feature type="compositionally biased region" description="Low complexity" evidence="1">
    <location>
        <begin position="812"/>
        <end position="825"/>
    </location>
</feature>
<feature type="region of interest" description="Disordered" evidence="1">
    <location>
        <begin position="237"/>
        <end position="334"/>
    </location>
</feature>
<feature type="chain" id="PRO_5034004012" evidence="2">
    <location>
        <begin position="19"/>
        <end position="1363"/>
    </location>
</feature>
<reference evidence="4" key="1">
    <citation type="submission" date="2025-08" db="UniProtKB">
        <authorList>
            <consortium name="RefSeq"/>
        </authorList>
    </citation>
    <scope>IDENTIFICATION</scope>
    <source>
        <tissue evidence="4">Whole organism</tissue>
    </source>
</reference>
<feature type="compositionally biased region" description="Low complexity" evidence="1">
    <location>
        <begin position="1201"/>
        <end position="1222"/>
    </location>
</feature>
<feature type="region of interest" description="Disordered" evidence="1">
    <location>
        <begin position="608"/>
        <end position="641"/>
    </location>
</feature>
<feature type="region of interest" description="Disordered" evidence="1">
    <location>
        <begin position="120"/>
        <end position="147"/>
    </location>
</feature>
<keyword evidence="3" id="KW-1185">Reference proteome</keyword>
<feature type="compositionally biased region" description="Polar residues" evidence="1">
    <location>
        <begin position="1275"/>
        <end position="1285"/>
    </location>
</feature>
<evidence type="ECO:0000256" key="2">
    <source>
        <dbReference type="SAM" id="SignalP"/>
    </source>
</evidence>
<sequence>MAVVDAFFLVGAILPVLALANSQVDTKTYVAWRTGVVVYKVDDLCFLGTLTQTPSSGTPAHLSSATLYAADYVESSQVTHVNTELKSNCTAGSTWWLTATRPQLPTLIDYLHDYRNNKTKHQELPEDIPKPRVRRSSGNSNPSDRLRRRLHDLTQRLAPNAAWTTIGAAETRGRVQLTNDPYPSPLFSRQPNGQRFKHYRAFYDEIARQASSNPQLSNTSDKQSLNGNFPIQRYSLRVNNQPSSHVRLKSKDGPEIRPRSPRRRLRSQQSASRNMAVTNRISNNDKRNVDYESYDSENESDEEEYDENEHSDSHYQIPRRSQRLQNYESNNRRELDTTQNRNELLGNSLIFSQAHGSAGPDGSFQAESRGTGQSGESTQSAVNGGARGASASSSAVRFNQQALAHVNVSPTSSRRAQTHEAANSDYSETSPIISASEIEGIMRSNGYTGLAMASVTSRKKERGRNKVKPLSSLGLSVAGYPSDAGNDNSNTQVNSENRETGDVRVPHVANRIIDYGGLIGGTGSHHRESEFEQINQGDNPEGGLNRDGNEKSVGLATYAQGTSGYPSSDYTDAYYDFERYGHNPPLDFPDDYNSIDYQAYVDNSFASPDSSANAIQTPGRAGEAIDSGVNHASPGSSSHHEAVLEQNDPYVANVDNSLVSDQERYPYFPGIPYGQDIISNHQTGTISNPEDISLQQPGEYEQSVHRHPSNVHPGHEAPNLYDQNQFYGQGNQVLNEGSIPNETGVGNDESSYIHDNGELSSQTINNGMMIVDDSLQSYFIQPPDVEFPNSENAGQFSVPDHVLDYDIHSRRTSSSSSHPSYDFSSGADSTLPVDVVESHYNLEDGGIHRIENDHEPVDASDNEVWDHRHSGPSIQSSALPRYDQPHHQGAKGRITPPPDRKSASSVTHYPPGHRDQDKQPASQGIDNSYSRFNTENYPRNNFPATAVDSADSSQSLPHLYDNQPRSNSGNDAGEKSYEPKPPEYDNTVSSGDFNYETDDYTSEIQPVYNTSHSVYSSSHHYSYQRGSDERGIGSSSDTVLVPATISTEPPQPHVTQAAGVTANGPYQPVYPLEVHPEPNIHTSRTDDNISPGGQGMEMMRPITPGSIGTMHSIPASDPSIADVKVVMAAAPSSFELNNRQGTVLTSGEKIPGTTGYIVPSGFRGRLILGNFGVSSTSEAQMMPGVSSQAFDPMQGMQMRVSSSSSARSGGSGISLSSSSSSSAFPQGMLTSSSSSASNSLGGQTNSNYNKQPVYSYQQTLHSNENGGPMMPGSPDSHQMRWQQGTPGIPGMRSKSWSSWRTTSWSNGEPRAGVPQSGQYSSQSAFQPSPADCGYWSMQCYMVQGPFQQNELCRPTQHILPCCC</sequence>
<feature type="region of interest" description="Disordered" evidence="1">
    <location>
        <begin position="352"/>
        <end position="394"/>
    </location>
</feature>